<name>A0A4Y2I2N7_ARAVE</name>
<dbReference type="Proteomes" id="UP000499080">
    <property type="component" value="Unassembled WGS sequence"/>
</dbReference>
<evidence type="ECO:0000313" key="3">
    <source>
        <dbReference type="Proteomes" id="UP000499080"/>
    </source>
</evidence>
<protein>
    <submittedName>
        <fullName evidence="2">Uncharacterized protein</fullName>
    </submittedName>
</protein>
<dbReference type="EMBL" id="BGPR01002312">
    <property type="protein sequence ID" value="GBM71436.1"/>
    <property type="molecule type" value="Genomic_DNA"/>
</dbReference>
<evidence type="ECO:0000313" key="2">
    <source>
        <dbReference type="EMBL" id="GBM71436.1"/>
    </source>
</evidence>
<comment type="caution">
    <text evidence="2">The sequence shown here is derived from an EMBL/GenBank/DDBJ whole genome shotgun (WGS) entry which is preliminary data.</text>
</comment>
<evidence type="ECO:0000256" key="1">
    <source>
        <dbReference type="SAM" id="MobiDB-lite"/>
    </source>
</evidence>
<dbReference type="AlphaFoldDB" id="A0A4Y2I2N7"/>
<feature type="region of interest" description="Disordered" evidence="1">
    <location>
        <begin position="1"/>
        <end position="36"/>
    </location>
</feature>
<organism evidence="2 3">
    <name type="scientific">Araneus ventricosus</name>
    <name type="common">Orbweaver spider</name>
    <name type="synonym">Epeira ventricosa</name>
    <dbReference type="NCBI Taxonomy" id="182803"/>
    <lineage>
        <taxon>Eukaryota</taxon>
        <taxon>Metazoa</taxon>
        <taxon>Ecdysozoa</taxon>
        <taxon>Arthropoda</taxon>
        <taxon>Chelicerata</taxon>
        <taxon>Arachnida</taxon>
        <taxon>Araneae</taxon>
        <taxon>Araneomorphae</taxon>
        <taxon>Entelegynae</taxon>
        <taxon>Araneoidea</taxon>
        <taxon>Araneidae</taxon>
        <taxon>Araneus</taxon>
    </lineage>
</organism>
<keyword evidence="3" id="KW-1185">Reference proteome</keyword>
<reference evidence="2 3" key="1">
    <citation type="journal article" date="2019" name="Sci. Rep.">
        <title>Orb-weaving spider Araneus ventricosus genome elucidates the spidroin gene catalogue.</title>
        <authorList>
            <person name="Kono N."/>
            <person name="Nakamura H."/>
            <person name="Ohtoshi R."/>
            <person name="Moran D.A.P."/>
            <person name="Shinohara A."/>
            <person name="Yoshida Y."/>
            <person name="Fujiwara M."/>
            <person name="Mori M."/>
            <person name="Tomita M."/>
            <person name="Arakawa K."/>
        </authorList>
    </citation>
    <scope>NUCLEOTIDE SEQUENCE [LARGE SCALE GENOMIC DNA]</scope>
</reference>
<sequence>MDLRGARELGQCGGGSSVGGPCDDLLSRAPGDRGTPRSYVTVATGRPLPVGGSSRSQVTGFVGKSYLARKPIHLQTCKCSGHGVIDNALNRRRGKNRTGCLDEGQAKCLQLFRYA</sequence>
<accession>A0A4Y2I2N7</accession>
<gene>
    <name evidence="2" type="ORF">AVEN_185739_1</name>
</gene>
<proteinExistence type="predicted"/>